<dbReference type="Proteomes" id="UP000282028">
    <property type="component" value="Unassembled WGS sequence"/>
</dbReference>
<feature type="transmembrane region" description="Helical" evidence="2">
    <location>
        <begin position="12"/>
        <end position="35"/>
    </location>
</feature>
<dbReference type="OrthoDB" id="9810270at2"/>
<dbReference type="Pfam" id="PF09335">
    <property type="entry name" value="VTT_dom"/>
    <property type="match status" value="1"/>
</dbReference>
<proteinExistence type="inferred from homology"/>
<evidence type="ECO:0000256" key="1">
    <source>
        <dbReference type="ARBA" id="ARBA00010792"/>
    </source>
</evidence>
<dbReference type="InterPro" id="IPR032816">
    <property type="entry name" value="VTT_dom"/>
</dbReference>
<dbReference type="EMBL" id="RHHR01000028">
    <property type="protein sequence ID" value="RNB71544.1"/>
    <property type="molecule type" value="Genomic_DNA"/>
</dbReference>
<keyword evidence="2" id="KW-1133">Transmembrane helix</keyword>
<evidence type="ECO:0000313" key="4">
    <source>
        <dbReference type="EMBL" id="RNB71544.1"/>
    </source>
</evidence>
<keyword evidence="2" id="KW-0812">Transmembrane</keyword>
<dbReference type="AlphaFoldDB" id="A0A3M8C769"/>
<reference evidence="4 5" key="1">
    <citation type="submission" date="2018-10" db="EMBL/GenBank/DDBJ databases">
        <title>Phylogenomics of Brevibacillus.</title>
        <authorList>
            <person name="Dunlap C."/>
        </authorList>
    </citation>
    <scope>NUCLEOTIDE SEQUENCE [LARGE SCALE GENOMIC DNA]</scope>
    <source>
        <strain evidence="4 5">JCM 12215</strain>
    </source>
</reference>
<evidence type="ECO:0000256" key="2">
    <source>
        <dbReference type="SAM" id="Phobius"/>
    </source>
</evidence>
<comment type="caution">
    <text evidence="4">The sequence shown here is derived from an EMBL/GenBank/DDBJ whole genome shotgun (WGS) entry which is preliminary data.</text>
</comment>
<dbReference type="GO" id="GO:0005886">
    <property type="term" value="C:plasma membrane"/>
    <property type="evidence" value="ECO:0007669"/>
    <property type="project" value="TreeGrafter"/>
</dbReference>
<name>A0A3M8C769_9BACL</name>
<organism evidence="4 5">
    <name type="scientific">Brevibacillus invocatus</name>
    <dbReference type="NCBI Taxonomy" id="173959"/>
    <lineage>
        <taxon>Bacteria</taxon>
        <taxon>Bacillati</taxon>
        <taxon>Bacillota</taxon>
        <taxon>Bacilli</taxon>
        <taxon>Bacillales</taxon>
        <taxon>Paenibacillaceae</taxon>
        <taxon>Brevibacillus</taxon>
    </lineage>
</organism>
<gene>
    <name evidence="4" type="ORF">EDM52_14995</name>
</gene>
<keyword evidence="5" id="KW-1185">Reference proteome</keyword>
<feature type="transmembrane region" description="Helical" evidence="2">
    <location>
        <begin position="47"/>
        <end position="68"/>
    </location>
</feature>
<accession>A0A3M8C769</accession>
<feature type="domain" description="VTT" evidence="3">
    <location>
        <begin position="51"/>
        <end position="146"/>
    </location>
</feature>
<sequence>MFEQLTQFFMDYGIWGLFIVSFLDSFILPIPPFFIQIGLSLIEPESALRIATLAFIGSVLGAPVGYILGKWLGKPILQKILPEKWTALATEQFAKNGDAAVLIGSFTPIPFKMFTVLSGVFNYSIVKLMLFAILGRGLKFYLIGTLFYLYGRHAKVLLDEYLEITLLGIAVVVAIIWFIWNRRRKKRNQK</sequence>
<evidence type="ECO:0000313" key="5">
    <source>
        <dbReference type="Proteomes" id="UP000282028"/>
    </source>
</evidence>
<dbReference type="RefSeq" id="WP_122909786.1">
    <property type="nucleotide sequence ID" value="NZ_CBCSBE010000007.1"/>
</dbReference>
<dbReference type="PANTHER" id="PTHR42709:SF11">
    <property type="entry name" value="DEDA FAMILY PROTEIN"/>
    <property type="match status" value="1"/>
</dbReference>
<protein>
    <submittedName>
        <fullName evidence="4">DedA family protein</fullName>
    </submittedName>
</protein>
<feature type="transmembrane region" description="Helical" evidence="2">
    <location>
        <begin position="161"/>
        <end position="180"/>
    </location>
</feature>
<dbReference type="PANTHER" id="PTHR42709">
    <property type="entry name" value="ALKALINE PHOSPHATASE LIKE PROTEIN"/>
    <property type="match status" value="1"/>
</dbReference>
<feature type="transmembrane region" description="Helical" evidence="2">
    <location>
        <begin position="128"/>
        <end position="149"/>
    </location>
</feature>
<evidence type="ECO:0000259" key="3">
    <source>
        <dbReference type="Pfam" id="PF09335"/>
    </source>
</evidence>
<comment type="similarity">
    <text evidence="1">Belongs to the DedA family.</text>
</comment>
<keyword evidence="2" id="KW-0472">Membrane</keyword>
<dbReference type="InterPro" id="IPR051311">
    <property type="entry name" value="DedA_domain"/>
</dbReference>